<dbReference type="AlphaFoldDB" id="A0A0R3Q7A8"/>
<dbReference type="InterPro" id="IPR013761">
    <property type="entry name" value="SAM/pointed_sf"/>
</dbReference>
<sequence length="128" mass="15276">LRDAGFPQYARLYEEQRFPIDIRSVKRDHEFLDDDSLRALFRRLNALNRCAIMKVENVPERFDINPLEPDIDDDMTVINYDDDDDDDQVAISNKWKYQRNSQTWSRIVQDDDTAVTFSGKLRLSIWKF</sequence>
<reference evidence="1" key="1">
    <citation type="submission" date="2017-02" db="UniProtKB">
        <authorList>
            <consortium name="WormBaseParasite"/>
        </authorList>
    </citation>
    <scope>IDENTIFICATION</scope>
</reference>
<dbReference type="GO" id="GO:0030036">
    <property type="term" value="P:actin cytoskeleton organization"/>
    <property type="evidence" value="ECO:0007669"/>
    <property type="project" value="TreeGrafter"/>
</dbReference>
<protein>
    <submittedName>
        <fullName evidence="1">SAM domain-containing protein</fullName>
    </submittedName>
</protein>
<dbReference type="PANTHER" id="PTHR12659">
    <property type="entry name" value="RHO-TYPE GTPASE ACTIVATING PROTEIN"/>
    <property type="match status" value="1"/>
</dbReference>
<accession>A0A0R3Q7A8</accession>
<dbReference type="GO" id="GO:0005096">
    <property type="term" value="F:GTPase activator activity"/>
    <property type="evidence" value="ECO:0007669"/>
    <property type="project" value="TreeGrafter"/>
</dbReference>
<dbReference type="GO" id="GO:0035023">
    <property type="term" value="P:regulation of Rho protein signal transduction"/>
    <property type="evidence" value="ECO:0007669"/>
    <property type="project" value="TreeGrafter"/>
</dbReference>
<proteinExistence type="predicted"/>
<dbReference type="STRING" id="42155.A0A0R3Q7A8"/>
<name>A0A0R3Q7A8_9BILA</name>
<dbReference type="PANTHER" id="PTHR12659:SF7">
    <property type="entry name" value="CROSSVEINLESS C, ISOFORM C"/>
    <property type="match status" value="1"/>
</dbReference>
<dbReference type="Gene3D" id="1.10.287.2070">
    <property type="match status" value="1"/>
</dbReference>
<evidence type="ECO:0000313" key="1">
    <source>
        <dbReference type="WBParaSite" id="BTMF_0000221201-mRNA-1"/>
    </source>
</evidence>
<dbReference type="SUPFAM" id="SSF47769">
    <property type="entry name" value="SAM/Pointed domain"/>
    <property type="match status" value="1"/>
</dbReference>
<organism evidence="1">
    <name type="scientific">Brugia timori</name>
    <dbReference type="NCBI Taxonomy" id="42155"/>
    <lineage>
        <taxon>Eukaryota</taxon>
        <taxon>Metazoa</taxon>
        <taxon>Ecdysozoa</taxon>
        <taxon>Nematoda</taxon>
        <taxon>Chromadorea</taxon>
        <taxon>Rhabditida</taxon>
        <taxon>Spirurina</taxon>
        <taxon>Spiruromorpha</taxon>
        <taxon>Filarioidea</taxon>
        <taxon>Onchocercidae</taxon>
        <taxon>Brugia</taxon>
    </lineage>
</organism>
<dbReference type="WBParaSite" id="BTMF_0000221201-mRNA-1">
    <property type="protein sequence ID" value="BTMF_0000221201-mRNA-1"/>
    <property type="gene ID" value="BTMF_0000221201"/>
</dbReference>